<dbReference type="InterPro" id="IPR015025">
    <property type="entry name" value="PoNi_C"/>
</dbReference>
<name>A0A1N7IUJ3_9GAMM</name>
<feature type="domain" description="DUF6630" evidence="2">
    <location>
        <begin position="197"/>
        <end position="295"/>
    </location>
</feature>
<accession>A0A1N7IUJ3</accession>
<dbReference type="Gene3D" id="1.10.3920.10">
    <property type="entry name" value="PA2201 C-terminal domain-like"/>
    <property type="match status" value="1"/>
</dbReference>
<dbReference type="SUPFAM" id="SSF140731">
    <property type="entry name" value="PA2201 C-terminal domain-like"/>
    <property type="match status" value="1"/>
</dbReference>
<reference evidence="4" key="1">
    <citation type="submission" date="2017-01" db="EMBL/GenBank/DDBJ databases">
        <authorList>
            <person name="Varghese N."/>
            <person name="Submissions S."/>
        </authorList>
    </citation>
    <scope>NUCLEOTIDE SEQUENCE [LARGE SCALE GENOMIC DNA]</scope>
    <source>
        <strain evidence="4">DSM 22306</strain>
    </source>
</reference>
<dbReference type="Pfam" id="PF20335">
    <property type="entry name" value="DUF6630"/>
    <property type="match status" value="1"/>
</dbReference>
<gene>
    <name evidence="3" type="ORF">SAMN05421760_101150</name>
</gene>
<dbReference type="Pfam" id="PF08929">
    <property type="entry name" value="PoNi_C"/>
    <property type="match status" value="1"/>
</dbReference>
<feature type="domain" description="PoNi C-terminal" evidence="1">
    <location>
        <begin position="5"/>
        <end position="94"/>
    </location>
</feature>
<sequence length="303" mass="34451">MQDDPKLYHNSLYKKLYSVFDAPPEKRPKIITGFLDNWEKFLLKEDIPMMNSDDHDRPGCGWTGYWCYPAAALVAALNIDDSTFIDHEFYPTDLMFACAPYRGEPVILPPIVDAPEPLPPAPKRKPKRQPAPALLIPFTEVFDQLAATLPESLQNTLWNQMITWLKEEYEGDTLDAIDFIYALNGGEVGAELNSRFKRTLMLHVDWKDDESALHFTQQMARTVGIDALFEPDPLSLNAPERVWEVLFIFNEWLAPQGWCVLPLNLGDDAYHACLVSAQSEEEVRTLLESTGFSLHTFTAGKPF</sequence>
<keyword evidence="4" id="KW-1185">Reference proteome</keyword>
<dbReference type="InterPro" id="IPR046582">
    <property type="entry name" value="DUF6630"/>
</dbReference>
<evidence type="ECO:0000313" key="4">
    <source>
        <dbReference type="Proteomes" id="UP000185999"/>
    </source>
</evidence>
<evidence type="ECO:0000259" key="2">
    <source>
        <dbReference type="Pfam" id="PF20335"/>
    </source>
</evidence>
<dbReference type="OrthoDB" id="6090118at2"/>
<protein>
    <submittedName>
        <fullName evidence="3">Uncharacterized protein</fullName>
    </submittedName>
</protein>
<proteinExistence type="predicted"/>
<dbReference type="STRING" id="619304.SAMN05421760_101150"/>
<dbReference type="InterPro" id="IPR028983">
    <property type="entry name" value="PA2201-like_C"/>
</dbReference>
<dbReference type="AlphaFoldDB" id="A0A1N7IUJ3"/>
<evidence type="ECO:0000259" key="1">
    <source>
        <dbReference type="Pfam" id="PF08929"/>
    </source>
</evidence>
<dbReference type="Proteomes" id="UP000185999">
    <property type="component" value="Unassembled WGS sequence"/>
</dbReference>
<evidence type="ECO:0000313" key="3">
    <source>
        <dbReference type="EMBL" id="SIS40734.1"/>
    </source>
</evidence>
<dbReference type="EMBL" id="FTOE01000001">
    <property type="protein sequence ID" value="SIS40734.1"/>
    <property type="molecule type" value="Genomic_DNA"/>
</dbReference>
<organism evidence="3 4">
    <name type="scientific">Neptunomonas antarctica</name>
    <dbReference type="NCBI Taxonomy" id="619304"/>
    <lineage>
        <taxon>Bacteria</taxon>
        <taxon>Pseudomonadati</taxon>
        <taxon>Pseudomonadota</taxon>
        <taxon>Gammaproteobacteria</taxon>
        <taxon>Oceanospirillales</taxon>
        <taxon>Oceanospirillaceae</taxon>
        <taxon>Neptunomonas</taxon>
    </lineage>
</organism>